<reference evidence="2 3" key="1">
    <citation type="submission" date="2018-06" db="EMBL/GenBank/DDBJ databases">
        <title>The Genome of Cuscuta australis (Dodder) Provides Insight into the Evolution of Plant Parasitism.</title>
        <authorList>
            <person name="Liu H."/>
        </authorList>
    </citation>
    <scope>NUCLEOTIDE SEQUENCE [LARGE SCALE GENOMIC DNA]</scope>
    <source>
        <strain evidence="3">cv. Yunnan</strain>
        <tissue evidence="2">Vines</tissue>
    </source>
</reference>
<dbReference type="EMBL" id="NQVE01000194">
    <property type="protein sequence ID" value="RAL40469.1"/>
    <property type="molecule type" value="Genomic_DNA"/>
</dbReference>
<feature type="region of interest" description="Disordered" evidence="1">
    <location>
        <begin position="429"/>
        <end position="501"/>
    </location>
</feature>
<accession>A0A328D800</accession>
<feature type="compositionally biased region" description="Basic and acidic residues" evidence="1">
    <location>
        <begin position="287"/>
        <end position="297"/>
    </location>
</feature>
<name>A0A328D800_9ASTE</name>
<comment type="caution">
    <text evidence="2">The sequence shown here is derived from an EMBL/GenBank/DDBJ whole genome shotgun (WGS) entry which is preliminary data.</text>
</comment>
<feature type="compositionally biased region" description="Polar residues" evidence="1">
    <location>
        <begin position="191"/>
        <end position="208"/>
    </location>
</feature>
<keyword evidence="3" id="KW-1185">Reference proteome</keyword>
<proteinExistence type="predicted"/>
<dbReference type="PANTHER" id="PTHR33472">
    <property type="entry name" value="OS01G0106600 PROTEIN"/>
    <property type="match status" value="1"/>
</dbReference>
<feature type="region of interest" description="Disordered" evidence="1">
    <location>
        <begin position="55"/>
        <end position="310"/>
    </location>
</feature>
<sequence>MRWIAAVYKLHFASFYQHKQTTPPLWPIKENQHLCLTNIHSNTIIEMASWFPFGRQRRQAPPPPVQPSVTGGSQTEQSATASPRKPPFRPAGAAPPQAPLSPSRKPPSRAASRPPTPSRNGKGTPPLSPSRLVETSPPPPKVENIPPQQPSNERALEEPVLMEEKEAAPEIRPPPPAGDIHESKLQPPEMTKQSSETTLLEPTRQSSEILHEPTKQSSEILPSETILREPAKQSSETTLLEPTKQPLEIPPSKLSSETTSIEPQSSDPLLMGNNKEGDPQPTTTKSSEPEKEQEATTKQHTTIYSGEHQTIKTVVAETSKDKDGRRCHRGELLAQNRAAAVKEVAVAISVIITLTGENKGAIMQLGRPSNEKPIHIHRAYKPSQPVVDRPTKEEDDREAASASYVVSSNVQGVNNSILVDSHVREMDPGVSVGIPRFPAEDHGKQSDQKPLQETRDGKQRIRRRCLRGLFMEPSDSDSDNNNPEKPRRRRHGCRVPCNDVL</sequence>
<evidence type="ECO:0000256" key="1">
    <source>
        <dbReference type="SAM" id="MobiDB-lite"/>
    </source>
</evidence>
<evidence type="ECO:0000313" key="3">
    <source>
        <dbReference type="Proteomes" id="UP000249390"/>
    </source>
</evidence>
<protein>
    <submittedName>
        <fullName evidence="2">Uncharacterized protein</fullName>
    </submittedName>
</protein>
<feature type="compositionally biased region" description="Polar residues" evidence="1">
    <location>
        <begin position="298"/>
        <end position="310"/>
    </location>
</feature>
<evidence type="ECO:0000313" key="2">
    <source>
        <dbReference type="EMBL" id="RAL40469.1"/>
    </source>
</evidence>
<dbReference type="Proteomes" id="UP000249390">
    <property type="component" value="Unassembled WGS sequence"/>
</dbReference>
<feature type="compositionally biased region" description="Basic and acidic residues" evidence="1">
    <location>
        <begin position="438"/>
        <end position="459"/>
    </location>
</feature>
<organism evidence="2 3">
    <name type="scientific">Cuscuta australis</name>
    <dbReference type="NCBI Taxonomy" id="267555"/>
    <lineage>
        <taxon>Eukaryota</taxon>
        <taxon>Viridiplantae</taxon>
        <taxon>Streptophyta</taxon>
        <taxon>Embryophyta</taxon>
        <taxon>Tracheophyta</taxon>
        <taxon>Spermatophyta</taxon>
        <taxon>Magnoliopsida</taxon>
        <taxon>eudicotyledons</taxon>
        <taxon>Gunneridae</taxon>
        <taxon>Pentapetalae</taxon>
        <taxon>asterids</taxon>
        <taxon>lamiids</taxon>
        <taxon>Solanales</taxon>
        <taxon>Convolvulaceae</taxon>
        <taxon>Cuscuteae</taxon>
        <taxon>Cuscuta</taxon>
        <taxon>Cuscuta subgen. Grammica</taxon>
        <taxon>Cuscuta sect. Cleistogrammica</taxon>
    </lineage>
</organism>
<feature type="compositionally biased region" description="Polar residues" evidence="1">
    <location>
        <begin position="68"/>
        <end position="81"/>
    </location>
</feature>
<gene>
    <name evidence="2" type="ORF">DM860_006539</name>
</gene>
<dbReference type="AlphaFoldDB" id="A0A328D800"/>
<feature type="compositionally biased region" description="Polar residues" evidence="1">
    <location>
        <begin position="253"/>
        <end position="267"/>
    </location>
</feature>
<feature type="compositionally biased region" description="Basic and acidic residues" evidence="1">
    <location>
        <begin position="154"/>
        <end position="169"/>
    </location>
</feature>
<dbReference type="PANTHER" id="PTHR33472:SF28">
    <property type="entry name" value="BROMO AND FHA DOMAIN-CONTAINING PROTEIN DDB_G0267958"/>
    <property type="match status" value="1"/>
</dbReference>
<feature type="compositionally biased region" description="Low complexity" evidence="1">
    <location>
        <begin position="100"/>
        <end position="113"/>
    </location>
</feature>